<feature type="compositionally biased region" description="Polar residues" evidence="1">
    <location>
        <begin position="80"/>
        <end position="112"/>
    </location>
</feature>
<dbReference type="PANTHER" id="PTHR21603:SF17">
    <property type="entry name" value="PROLIFERATION MARKER PROTEIN KI-67"/>
    <property type="match status" value="1"/>
</dbReference>
<keyword evidence="3" id="KW-1185">Reference proteome</keyword>
<organism evidence="2 3">
    <name type="scientific">Staurois parvus</name>
    <dbReference type="NCBI Taxonomy" id="386267"/>
    <lineage>
        <taxon>Eukaryota</taxon>
        <taxon>Metazoa</taxon>
        <taxon>Chordata</taxon>
        <taxon>Craniata</taxon>
        <taxon>Vertebrata</taxon>
        <taxon>Euteleostomi</taxon>
        <taxon>Amphibia</taxon>
        <taxon>Batrachia</taxon>
        <taxon>Anura</taxon>
        <taxon>Neobatrachia</taxon>
        <taxon>Ranoidea</taxon>
        <taxon>Ranidae</taxon>
        <taxon>Staurois</taxon>
    </lineage>
</organism>
<name>A0ABN9HEZ4_9NEOB</name>
<feature type="non-terminal residue" evidence="2">
    <location>
        <position position="1"/>
    </location>
</feature>
<feature type="region of interest" description="Disordered" evidence="1">
    <location>
        <begin position="652"/>
        <end position="705"/>
    </location>
</feature>
<sequence>KSPKLTTPAKTSPGRTPSASPGKKSPAKLSTPGKRSPSTTPAKKSPKFTTPGTRSTGRSPNKKSPSKLSTPGKRSPGRHPSTTSKKSPAKLTQSKRSPGKSPSTTPKKSVNLSKSPASAKKSPALSPKRSPSTPYTKGRFSVSRVNTPPQLVQNVSASRTPKQTRKSLTSKKTPLRRSRKLDAFEVIRARRRSGASEANLFVAKSWADVVKIGVAKPQKKTDKPTQKKAVATKKITKKKPKLKTPARRVKDLSSTGHADSPATILIGRAHARTLNLTGHVPKVVRKAVKVNPAHDESFTGMAQLFSTPVNAKQRRSSRFDGSKAGTPKSTVEMSVMQTPEEADEMVVSPLNSPTTTQRKRYGRDAVSRLLEVSLSPKSTKVNGTVSQKVGQEPSKSASENRKSVGLTGVKRIMRTPKQKGKPITDPHALRKLLNTPKETESTQAYTRRSAKLEVLGIAQLLKTPKQKGEPVEDYTGIKRIMRTPRERVQPVEDMVGIKRLMQTPKEKGEAVEDMVGIKRIMRTPKERGQPVEDMIGIKRLMRTPKVRGHPIEDIDLSHLMSRHADSTQSTENTRPIEEIFGIKNLVKSPPKKSVAEQVFTCSPRNASEALKSTGASSNTPVKRGRPSKRLSLPVETDTAVNEVQKTMAVAESEIAQESSVQSISEVIKSAHKKKGRPSKNLPAQPESEMSKESTAIPEATSPSLR</sequence>
<evidence type="ECO:0008006" key="4">
    <source>
        <dbReference type="Google" id="ProtNLM"/>
    </source>
</evidence>
<dbReference type="Proteomes" id="UP001162483">
    <property type="component" value="Unassembled WGS sequence"/>
</dbReference>
<dbReference type="SMART" id="SM01295">
    <property type="entry name" value="K167R"/>
    <property type="match status" value="1"/>
</dbReference>
<feature type="compositionally biased region" description="Polar residues" evidence="1">
    <location>
        <begin position="36"/>
        <end position="59"/>
    </location>
</feature>
<dbReference type="InterPro" id="IPR012568">
    <property type="entry name" value="KI67R"/>
</dbReference>
<protein>
    <recommendedName>
        <fullName evidence="4">Antigen KI-67</fullName>
    </recommendedName>
</protein>
<reference evidence="2" key="1">
    <citation type="submission" date="2023-05" db="EMBL/GenBank/DDBJ databases">
        <authorList>
            <person name="Stuckert A."/>
        </authorList>
    </citation>
    <scope>NUCLEOTIDE SEQUENCE</scope>
</reference>
<feature type="compositionally biased region" description="Polar residues" evidence="1">
    <location>
        <begin position="143"/>
        <end position="161"/>
    </location>
</feature>
<gene>
    <name evidence="2" type="ORF">SPARVUS_LOCUS15770324</name>
</gene>
<feature type="region of interest" description="Disordered" evidence="1">
    <location>
        <begin position="234"/>
        <end position="256"/>
    </location>
</feature>
<accession>A0ABN9HEZ4</accession>
<feature type="region of interest" description="Disordered" evidence="1">
    <location>
        <begin position="1"/>
        <end position="177"/>
    </location>
</feature>
<feature type="region of interest" description="Disordered" evidence="1">
    <location>
        <begin position="608"/>
        <end position="634"/>
    </location>
</feature>
<feature type="compositionally biased region" description="Low complexity" evidence="1">
    <location>
        <begin position="113"/>
        <end position="132"/>
    </location>
</feature>
<dbReference type="Pfam" id="PF08065">
    <property type="entry name" value="KI67R"/>
    <property type="match status" value="1"/>
</dbReference>
<comment type="caution">
    <text evidence="2">The sequence shown here is derived from an EMBL/GenBank/DDBJ whole genome shotgun (WGS) entry which is preliminary data.</text>
</comment>
<feature type="region of interest" description="Disordered" evidence="1">
    <location>
        <begin position="378"/>
        <end position="402"/>
    </location>
</feature>
<feature type="compositionally biased region" description="Polar residues" evidence="1">
    <location>
        <begin position="378"/>
        <end position="397"/>
    </location>
</feature>
<proteinExistence type="predicted"/>
<feature type="non-terminal residue" evidence="2">
    <location>
        <position position="705"/>
    </location>
</feature>
<evidence type="ECO:0000313" key="2">
    <source>
        <dbReference type="EMBL" id="CAI9619011.1"/>
    </source>
</evidence>
<dbReference type="PANTHER" id="PTHR21603">
    <property type="entry name" value="ANTIGEN KI-67-LIKE PROTEIN"/>
    <property type="match status" value="1"/>
</dbReference>
<dbReference type="EMBL" id="CATNWA010020581">
    <property type="protein sequence ID" value="CAI9619011.1"/>
    <property type="molecule type" value="Genomic_DNA"/>
</dbReference>
<feature type="compositionally biased region" description="Basic residues" evidence="1">
    <location>
        <begin position="162"/>
        <end position="177"/>
    </location>
</feature>
<feature type="region of interest" description="Disordered" evidence="1">
    <location>
        <begin position="309"/>
        <end position="331"/>
    </location>
</feature>
<feature type="compositionally biased region" description="Polar residues" evidence="1">
    <location>
        <begin position="1"/>
        <end position="19"/>
    </location>
</feature>
<feature type="compositionally biased region" description="Basic residues" evidence="1">
    <location>
        <begin position="234"/>
        <end position="247"/>
    </location>
</feature>
<evidence type="ECO:0000256" key="1">
    <source>
        <dbReference type="SAM" id="MobiDB-lite"/>
    </source>
</evidence>
<evidence type="ECO:0000313" key="3">
    <source>
        <dbReference type="Proteomes" id="UP001162483"/>
    </source>
</evidence>
<feature type="compositionally biased region" description="Polar residues" evidence="1">
    <location>
        <begin position="655"/>
        <end position="664"/>
    </location>
</feature>